<evidence type="ECO:0000259" key="10">
    <source>
        <dbReference type="Pfam" id="PF02602"/>
    </source>
</evidence>
<comment type="function">
    <text evidence="6 9">Catalyzes cyclization of the linear tetrapyrrole, hydroxymethylbilane, to the macrocyclic uroporphyrinogen III.</text>
</comment>
<evidence type="ECO:0000256" key="4">
    <source>
        <dbReference type="ARBA" id="ARBA00023239"/>
    </source>
</evidence>
<dbReference type="CDD" id="cd06578">
    <property type="entry name" value="HemD"/>
    <property type="match status" value="1"/>
</dbReference>
<comment type="catalytic activity">
    <reaction evidence="8 9">
        <text>hydroxymethylbilane = uroporphyrinogen III + H2O</text>
        <dbReference type="Rhea" id="RHEA:18965"/>
        <dbReference type="ChEBI" id="CHEBI:15377"/>
        <dbReference type="ChEBI" id="CHEBI:57308"/>
        <dbReference type="ChEBI" id="CHEBI:57845"/>
        <dbReference type="EC" id="4.2.1.75"/>
    </reaction>
</comment>
<evidence type="ECO:0000256" key="5">
    <source>
        <dbReference type="ARBA" id="ARBA00023244"/>
    </source>
</evidence>
<dbReference type="PANTHER" id="PTHR38042">
    <property type="entry name" value="UROPORPHYRINOGEN-III SYNTHASE, CHLOROPLASTIC"/>
    <property type="match status" value="1"/>
</dbReference>
<dbReference type="UniPathway" id="UPA00251">
    <property type="reaction ID" value="UER00320"/>
</dbReference>
<evidence type="ECO:0000313" key="12">
    <source>
        <dbReference type="Proteomes" id="UP000654401"/>
    </source>
</evidence>
<evidence type="ECO:0000256" key="3">
    <source>
        <dbReference type="ARBA" id="ARBA00013109"/>
    </source>
</evidence>
<dbReference type="InterPro" id="IPR036108">
    <property type="entry name" value="4pyrrol_syn_uPrphyn_synt_sf"/>
</dbReference>
<name>A0A8J6PB11_9GAMM</name>
<reference evidence="11 12" key="1">
    <citation type="submission" date="2020-08" db="EMBL/GenBank/DDBJ databases">
        <title>Bridging the membrane lipid divide: bacteria of the FCB group superphylum have the potential to synthesize archaeal ether lipids.</title>
        <authorList>
            <person name="Villanueva L."/>
            <person name="Von Meijenfeldt F.A.B."/>
            <person name="Westbye A.B."/>
            <person name="Yadav S."/>
            <person name="Hopmans E.C."/>
            <person name="Dutilh B.E."/>
            <person name="Sinninghe Damste J.S."/>
        </authorList>
    </citation>
    <scope>NUCLEOTIDE SEQUENCE [LARGE SCALE GENOMIC DNA]</scope>
    <source>
        <strain evidence="11">NIOZ-UU100</strain>
    </source>
</reference>
<comment type="caution">
    <text evidence="11">The sequence shown here is derived from an EMBL/GenBank/DDBJ whole genome shotgun (WGS) entry which is preliminary data.</text>
</comment>
<proteinExistence type="inferred from homology"/>
<dbReference type="Gene3D" id="3.40.50.10090">
    <property type="match status" value="2"/>
</dbReference>
<evidence type="ECO:0000256" key="1">
    <source>
        <dbReference type="ARBA" id="ARBA00004772"/>
    </source>
</evidence>
<sequence length="275" mass="30166">MGPKRSFKSYTTVPNELRLNGKGILVTRPAHQAQQLIKQIESHGGVVFPFPVMEIIQPRDITPALTLFHHLDRFDIAIFISANAARIGVEMMQQEGDIPKTIQFAAVGLATARALEMAGYSADILPENSFDSEGLLATPQLQDINGKNILIIRGEGGRELLAKTLRDRGGAVTYAEIYRRTIPQTDPSPIIEAWKHNSIHAAVITSNQGLTNLMQMVGKAGEQFLLQTPLVVISERTREVARESGFSGKLMLATPPSDDAILDTLSRWAQKNSDS</sequence>
<gene>
    <name evidence="11" type="ORF">H8D24_05140</name>
</gene>
<keyword evidence="5 9" id="KW-0627">Porphyrin biosynthesis</keyword>
<comment type="pathway">
    <text evidence="1 9">Porphyrin-containing compound metabolism; protoporphyrin-IX biosynthesis; coproporphyrinogen-III from 5-aminolevulinate: step 3/4.</text>
</comment>
<keyword evidence="4 9" id="KW-0456">Lyase</keyword>
<evidence type="ECO:0000256" key="8">
    <source>
        <dbReference type="ARBA" id="ARBA00048617"/>
    </source>
</evidence>
<dbReference type="EMBL" id="JACNFK010000027">
    <property type="protein sequence ID" value="MBC8519771.1"/>
    <property type="molecule type" value="Genomic_DNA"/>
</dbReference>
<dbReference type="EC" id="4.2.1.75" evidence="3 9"/>
<feature type="domain" description="Tetrapyrrole biosynthesis uroporphyrinogen III synthase" evidence="10">
    <location>
        <begin position="35"/>
        <end position="254"/>
    </location>
</feature>
<evidence type="ECO:0000256" key="9">
    <source>
        <dbReference type="RuleBase" id="RU366031"/>
    </source>
</evidence>
<organism evidence="11 12">
    <name type="scientific">Candidatus Thiopontia autotrophica</name>
    <dbReference type="NCBI Taxonomy" id="2841688"/>
    <lineage>
        <taxon>Bacteria</taxon>
        <taxon>Pseudomonadati</taxon>
        <taxon>Pseudomonadota</taxon>
        <taxon>Gammaproteobacteria</taxon>
        <taxon>Candidatus Thiopontia</taxon>
    </lineage>
</organism>
<dbReference type="SUPFAM" id="SSF69618">
    <property type="entry name" value="HemD-like"/>
    <property type="match status" value="1"/>
</dbReference>
<dbReference type="GO" id="GO:0006782">
    <property type="term" value="P:protoporphyrinogen IX biosynthetic process"/>
    <property type="evidence" value="ECO:0007669"/>
    <property type="project" value="UniProtKB-UniRule"/>
</dbReference>
<protein>
    <recommendedName>
        <fullName evidence="7 9">Uroporphyrinogen-III synthase</fullName>
        <ecNumber evidence="3 9">4.2.1.75</ecNumber>
    </recommendedName>
</protein>
<evidence type="ECO:0000256" key="6">
    <source>
        <dbReference type="ARBA" id="ARBA00037589"/>
    </source>
</evidence>
<dbReference type="GO" id="GO:0004852">
    <property type="term" value="F:uroporphyrinogen-III synthase activity"/>
    <property type="evidence" value="ECO:0007669"/>
    <property type="project" value="UniProtKB-UniRule"/>
</dbReference>
<dbReference type="Proteomes" id="UP000654401">
    <property type="component" value="Unassembled WGS sequence"/>
</dbReference>
<dbReference type="GO" id="GO:0006780">
    <property type="term" value="P:uroporphyrinogen III biosynthetic process"/>
    <property type="evidence" value="ECO:0007669"/>
    <property type="project" value="UniProtKB-UniRule"/>
</dbReference>
<accession>A0A8J6PB11</accession>
<dbReference type="AlphaFoldDB" id="A0A8J6PB11"/>
<evidence type="ECO:0000313" key="11">
    <source>
        <dbReference type="EMBL" id="MBC8519771.1"/>
    </source>
</evidence>
<dbReference type="Pfam" id="PF02602">
    <property type="entry name" value="HEM4"/>
    <property type="match status" value="1"/>
</dbReference>
<dbReference type="InterPro" id="IPR003754">
    <property type="entry name" value="4pyrrol_synth_uPrphyn_synth"/>
</dbReference>
<comment type="similarity">
    <text evidence="2 9">Belongs to the uroporphyrinogen-III synthase family.</text>
</comment>
<dbReference type="InterPro" id="IPR039793">
    <property type="entry name" value="UROS/Hem4"/>
</dbReference>
<evidence type="ECO:0000256" key="2">
    <source>
        <dbReference type="ARBA" id="ARBA00008133"/>
    </source>
</evidence>
<dbReference type="PANTHER" id="PTHR38042:SF1">
    <property type="entry name" value="UROPORPHYRINOGEN-III SYNTHASE, CHLOROPLASTIC"/>
    <property type="match status" value="1"/>
</dbReference>
<evidence type="ECO:0000256" key="7">
    <source>
        <dbReference type="ARBA" id="ARBA00040167"/>
    </source>
</evidence>